<sequence length="261" mass="28207">MSVMMLMQIEESVVDVNVSRACEFRRKPKENLNAYRRGLVSSLPVVVAMIPFAMVLGAQAAQKGLSTLEVSLMTGLNFAGGSEFAAVGLWTSPPHMLLIVAITFLVNCRHILMGASLTPFLSGMSGRKVLPALFLMCDESWAMGLADAQARSSSKRHSFLNFPYYIGCSAPLYVTWIAFTTLGSIFGPALGNIERYGFDMAFPAVFLVIIRGMWKGFRAARPWIVSLGASVATYLLLPGAWYVAAGAACGLIGAYVLADEK</sequence>
<dbReference type="GO" id="GO:1903785">
    <property type="term" value="P:L-valine transmembrane transport"/>
    <property type="evidence" value="ECO:0007669"/>
    <property type="project" value="TreeGrafter"/>
</dbReference>
<comment type="subcellular location">
    <subcellularLocation>
        <location evidence="1">Cell membrane</location>
        <topology evidence="1">Multi-pass membrane protein</topology>
    </subcellularLocation>
</comment>
<feature type="transmembrane region" description="Helical" evidence="8">
    <location>
        <begin position="196"/>
        <end position="214"/>
    </location>
</feature>
<evidence type="ECO:0000256" key="1">
    <source>
        <dbReference type="ARBA" id="ARBA00004651"/>
    </source>
</evidence>
<keyword evidence="6 8" id="KW-1133">Transmembrane helix</keyword>
<evidence type="ECO:0000256" key="2">
    <source>
        <dbReference type="ARBA" id="ARBA00010735"/>
    </source>
</evidence>
<comment type="similarity">
    <text evidence="2">Belongs to the AzlC family.</text>
</comment>
<evidence type="ECO:0000256" key="3">
    <source>
        <dbReference type="ARBA" id="ARBA00022448"/>
    </source>
</evidence>
<evidence type="ECO:0000256" key="8">
    <source>
        <dbReference type="SAM" id="Phobius"/>
    </source>
</evidence>
<keyword evidence="5 8" id="KW-0812">Transmembrane</keyword>
<evidence type="ECO:0000256" key="5">
    <source>
        <dbReference type="ARBA" id="ARBA00022692"/>
    </source>
</evidence>
<evidence type="ECO:0000256" key="4">
    <source>
        <dbReference type="ARBA" id="ARBA00022475"/>
    </source>
</evidence>
<feature type="transmembrane region" description="Helical" evidence="8">
    <location>
        <begin position="235"/>
        <end position="258"/>
    </location>
</feature>
<keyword evidence="7 8" id="KW-0472">Membrane</keyword>
<feature type="transmembrane region" description="Helical" evidence="8">
    <location>
        <begin position="39"/>
        <end position="58"/>
    </location>
</feature>
<proteinExistence type="inferred from homology"/>
<dbReference type="Pfam" id="PF03591">
    <property type="entry name" value="AzlC"/>
    <property type="match status" value="1"/>
</dbReference>
<evidence type="ECO:0000256" key="6">
    <source>
        <dbReference type="ARBA" id="ARBA00022989"/>
    </source>
</evidence>
<dbReference type="AlphaFoldDB" id="A0A158EFX5"/>
<feature type="transmembrane region" description="Helical" evidence="8">
    <location>
        <begin position="164"/>
        <end position="190"/>
    </location>
</feature>
<evidence type="ECO:0000313" key="9">
    <source>
        <dbReference type="EMBL" id="SAL05306.1"/>
    </source>
</evidence>
<comment type="caution">
    <text evidence="9">The sequence shown here is derived from an EMBL/GenBank/DDBJ whole genome shotgun (WGS) entry which is preliminary data.</text>
</comment>
<gene>
    <name evidence="9" type="ORF">AWB78_07416</name>
</gene>
<protein>
    <submittedName>
        <fullName evidence="9">AzlC family protein</fullName>
    </submittedName>
</protein>
<keyword evidence="3" id="KW-0813">Transport</keyword>
<dbReference type="Proteomes" id="UP000071859">
    <property type="component" value="Unassembled WGS sequence"/>
</dbReference>
<dbReference type="GO" id="GO:0005886">
    <property type="term" value="C:plasma membrane"/>
    <property type="evidence" value="ECO:0007669"/>
    <property type="project" value="UniProtKB-SubCell"/>
</dbReference>
<reference evidence="9" key="1">
    <citation type="submission" date="2016-01" db="EMBL/GenBank/DDBJ databases">
        <authorList>
            <person name="Peeters C."/>
        </authorList>
    </citation>
    <scope>NUCLEOTIDE SEQUENCE</scope>
    <source>
        <strain evidence="9">LMG 29321</strain>
    </source>
</reference>
<keyword evidence="4" id="KW-1003">Cell membrane</keyword>
<evidence type="ECO:0000256" key="7">
    <source>
        <dbReference type="ARBA" id="ARBA00023136"/>
    </source>
</evidence>
<accession>A0A158EFX5</accession>
<dbReference type="InterPro" id="IPR011606">
    <property type="entry name" value="Brnchd-chn_aa_trnsp_permease"/>
</dbReference>
<evidence type="ECO:0000313" key="10">
    <source>
        <dbReference type="Proteomes" id="UP000071859"/>
    </source>
</evidence>
<name>A0A158EFX5_9BURK</name>
<dbReference type="EMBL" id="FCOX02000078">
    <property type="protein sequence ID" value="SAL05306.1"/>
    <property type="molecule type" value="Genomic_DNA"/>
</dbReference>
<dbReference type="PANTHER" id="PTHR34979:SF1">
    <property type="entry name" value="INNER MEMBRANE PROTEIN YGAZ"/>
    <property type="match status" value="1"/>
</dbReference>
<keyword evidence="10" id="KW-1185">Reference proteome</keyword>
<organism evidence="9 10">
    <name type="scientific">Caballeronia calidae</name>
    <dbReference type="NCBI Taxonomy" id="1777139"/>
    <lineage>
        <taxon>Bacteria</taxon>
        <taxon>Pseudomonadati</taxon>
        <taxon>Pseudomonadota</taxon>
        <taxon>Betaproteobacteria</taxon>
        <taxon>Burkholderiales</taxon>
        <taxon>Burkholderiaceae</taxon>
        <taxon>Caballeronia</taxon>
    </lineage>
</organism>
<dbReference type="PANTHER" id="PTHR34979">
    <property type="entry name" value="INNER MEMBRANE PROTEIN YGAZ"/>
    <property type="match status" value="1"/>
</dbReference>